<dbReference type="SMART" id="SM00225">
    <property type="entry name" value="BTB"/>
    <property type="match status" value="1"/>
</dbReference>
<organism evidence="2 3">
    <name type="scientific">Wolfiporia cocos (strain MD-104)</name>
    <name type="common">Brown rot fungus</name>
    <dbReference type="NCBI Taxonomy" id="742152"/>
    <lineage>
        <taxon>Eukaryota</taxon>
        <taxon>Fungi</taxon>
        <taxon>Dikarya</taxon>
        <taxon>Basidiomycota</taxon>
        <taxon>Agaricomycotina</taxon>
        <taxon>Agaricomycetes</taxon>
        <taxon>Polyporales</taxon>
        <taxon>Phaeolaceae</taxon>
        <taxon>Wolfiporia</taxon>
    </lineage>
</organism>
<evidence type="ECO:0000259" key="1">
    <source>
        <dbReference type="PROSITE" id="PS50097"/>
    </source>
</evidence>
<dbReference type="STRING" id="742152.A0A2H3JF12"/>
<gene>
    <name evidence="2" type="ORF">WOLCODRAFT_24271</name>
</gene>
<dbReference type="Proteomes" id="UP000218811">
    <property type="component" value="Unassembled WGS sequence"/>
</dbReference>
<sequence>MAATSPHFQFDDADIILRSATPDATDFRVHKCILAVASPFFRHMFTLPQAQCADADIPIVEVSETRTALETLLCLVYPMPKPSIDTLDELTAVLTAAAKYDMIAAIDTLRALLVSPRFVESAPTRVYAIASRFELEDEARIASRYTLTTNVLDCPLHDDLKHITAYAYHRLLDLHRRRAQAALELLKLSDDVKCMQCNGARYGVFCAPKWWVDFQGRAQEELRARPTTDVVFSMAFLAKSAAAGCERCAGSILDAHGFLESLKKQIDALPSTI</sequence>
<dbReference type="PROSITE" id="PS50097">
    <property type="entry name" value="BTB"/>
    <property type="match status" value="1"/>
</dbReference>
<dbReference type="SUPFAM" id="SSF54695">
    <property type="entry name" value="POZ domain"/>
    <property type="match status" value="1"/>
</dbReference>
<feature type="domain" description="BTB" evidence="1">
    <location>
        <begin position="13"/>
        <end position="77"/>
    </location>
</feature>
<dbReference type="InterPro" id="IPR000210">
    <property type="entry name" value="BTB/POZ_dom"/>
</dbReference>
<dbReference type="EMBL" id="KB468113">
    <property type="protein sequence ID" value="PCH40796.1"/>
    <property type="molecule type" value="Genomic_DNA"/>
</dbReference>
<protein>
    <recommendedName>
        <fullName evidence="1">BTB domain-containing protein</fullName>
    </recommendedName>
</protein>
<keyword evidence="3" id="KW-1185">Reference proteome</keyword>
<reference evidence="2 3" key="1">
    <citation type="journal article" date="2012" name="Science">
        <title>The Paleozoic origin of enzymatic lignin decomposition reconstructed from 31 fungal genomes.</title>
        <authorList>
            <person name="Floudas D."/>
            <person name="Binder M."/>
            <person name="Riley R."/>
            <person name="Barry K."/>
            <person name="Blanchette R.A."/>
            <person name="Henrissat B."/>
            <person name="Martinez A.T."/>
            <person name="Otillar R."/>
            <person name="Spatafora J.W."/>
            <person name="Yadav J.S."/>
            <person name="Aerts A."/>
            <person name="Benoit I."/>
            <person name="Boyd A."/>
            <person name="Carlson A."/>
            <person name="Copeland A."/>
            <person name="Coutinho P.M."/>
            <person name="de Vries R.P."/>
            <person name="Ferreira P."/>
            <person name="Findley K."/>
            <person name="Foster B."/>
            <person name="Gaskell J."/>
            <person name="Glotzer D."/>
            <person name="Gorecki P."/>
            <person name="Heitman J."/>
            <person name="Hesse C."/>
            <person name="Hori C."/>
            <person name="Igarashi K."/>
            <person name="Jurgens J.A."/>
            <person name="Kallen N."/>
            <person name="Kersten P."/>
            <person name="Kohler A."/>
            <person name="Kuees U."/>
            <person name="Kumar T.K.A."/>
            <person name="Kuo A."/>
            <person name="LaButti K."/>
            <person name="Larrondo L.F."/>
            <person name="Lindquist E."/>
            <person name="Ling A."/>
            <person name="Lombard V."/>
            <person name="Lucas S."/>
            <person name="Lundell T."/>
            <person name="Martin R."/>
            <person name="McLaughlin D.J."/>
            <person name="Morgenstern I."/>
            <person name="Morin E."/>
            <person name="Murat C."/>
            <person name="Nagy L.G."/>
            <person name="Nolan M."/>
            <person name="Ohm R.A."/>
            <person name="Patyshakuliyeva A."/>
            <person name="Rokas A."/>
            <person name="Ruiz-Duenas F.J."/>
            <person name="Sabat G."/>
            <person name="Salamov A."/>
            <person name="Samejima M."/>
            <person name="Schmutz J."/>
            <person name="Slot J.C."/>
            <person name="St John F."/>
            <person name="Stenlid J."/>
            <person name="Sun H."/>
            <person name="Sun S."/>
            <person name="Syed K."/>
            <person name="Tsang A."/>
            <person name="Wiebenga A."/>
            <person name="Young D."/>
            <person name="Pisabarro A."/>
            <person name="Eastwood D.C."/>
            <person name="Martin F."/>
            <person name="Cullen D."/>
            <person name="Grigoriev I.V."/>
            <person name="Hibbett D.S."/>
        </authorList>
    </citation>
    <scope>NUCLEOTIDE SEQUENCE [LARGE SCALE GENOMIC DNA]</scope>
    <source>
        <strain evidence="2 3">MD-104</strain>
    </source>
</reference>
<name>A0A2H3JF12_WOLCO</name>
<dbReference type="Gene3D" id="3.30.710.10">
    <property type="entry name" value="Potassium Channel Kv1.1, Chain A"/>
    <property type="match status" value="1"/>
</dbReference>
<evidence type="ECO:0000313" key="3">
    <source>
        <dbReference type="Proteomes" id="UP000218811"/>
    </source>
</evidence>
<dbReference type="AlphaFoldDB" id="A0A2H3JF12"/>
<dbReference type="OMA" id="DVKCMQC"/>
<dbReference type="OrthoDB" id="71307at2759"/>
<evidence type="ECO:0000313" key="2">
    <source>
        <dbReference type="EMBL" id="PCH40796.1"/>
    </source>
</evidence>
<dbReference type="Pfam" id="PF00651">
    <property type="entry name" value="BTB"/>
    <property type="match status" value="1"/>
</dbReference>
<accession>A0A2H3JF12</accession>
<dbReference type="InterPro" id="IPR011333">
    <property type="entry name" value="SKP1/BTB/POZ_sf"/>
</dbReference>
<dbReference type="CDD" id="cd18186">
    <property type="entry name" value="BTB_POZ_ZBTB_KLHL-like"/>
    <property type="match status" value="1"/>
</dbReference>
<proteinExistence type="predicted"/>